<evidence type="ECO:0000256" key="1">
    <source>
        <dbReference type="SAM" id="Phobius"/>
    </source>
</evidence>
<dbReference type="RefSeq" id="WP_147922850.1">
    <property type="nucleotide sequence ID" value="NZ_VRTY01000067.1"/>
</dbReference>
<dbReference type="EMBL" id="VRTY01000067">
    <property type="protein sequence ID" value="TXK36963.1"/>
    <property type="molecule type" value="Genomic_DNA"/>
</dbReference>
<evidence type="ECO:0008006" key="4">
    <source>
        <dbReference type="Google" id="ProtNLM"/>
    </source>
</evidence>
<feature type="transmembrane region" description="Helical" evidence="1">
    <location>
        <begin position="149"/>
        <end position="173"/>
    </location>
</feature>
<name>A0A5C8JJ68_9BACT</name>
<feature type="transmembrane region" description="Helical" evidence="1">
    <location>
        <begin position="199"/>
        <end position="216"/>
    </location>
</feature>
<keyword evidence="3" id="KW-1185">Reference proteome</keyword>
<comment type="caution">
    <text evidence="2">The sequence shown here is derived from an EMBL/GenBank/DDBJ whole genome shotgun (WGS) entry which is preliminary data.</text>
</comment>
<proteinExistence type="predicted"/>
<dbReference type="AlphaFoldDB" id="A0A5C8JJ68"/>
<accession>A0A5C8JJ68</accession>
<keyword evidence="1" id="KW-1133">Transmembrane helix</keyword>
<keyword evidence="1" id="KW-0472">Membrane</keyword>
<gene>
    <name evidence="2" type="ORF">FVR03_16430</name>
</gene>
<sequence>MADEAFSVFKKFPEMQQAKELAHFLQQHGLAVLVADNSPVVDLTFTGNHLQSQFEVKIPASDFSRAQKMLEERVAKDLDSVDESHYLFSFSDEELYDVLLKSDEWTEFDFLLAKKILKSRGQEVNDALIASLKKQRLLDLSTPEEGQQAWIFLGYLLSLLGGFLGMCIGWFLWKQKKTLPNGQKVYAYTAPDRKHGRNMFFIGVIVFSIVFAVKLLNAL</sequence>
<organism evidence="2 3">
    <name type="scientific">Pontibacter qinzhouensis</name>
    <dbReference type="NCBI Taxonomy" id="2603253"/>
    <lineage>
        <taxon>Bacteria</taxon>
        <taxon>Pseudomonadati</taxon>
        <taxon>Bacteroidota</taxon>
        <taxon>Cytophagia</taxon>
        <taxon>Cytophagales</taxon>
        <taxon>Hymenobacteraceae</taxon>
        <taxon>Pontibacter</taxon>
    </lineage>
</organism>
<evidence type="ECO:0000313" key="3">
    <source>
        <dbReference type="Proteomes" id="UP000321926"/>
    </source>
</evidence>
<dbReference type="Proteomes" id="UP000321926">
    <property type="component" value="Unassembled WGS sequence"/>
</dbReference>
<protein>
    <recommendedName>
        <fullName evidence="4">DUF2007 domain-containing protein</fullName>
    </recommendedName>
</protein>
<keyword evidence="1" id="KW-0812">Transmembrane</keyword>
<evidence type="ECO:0000313" key="2">
    <source>
        <dbReference type="EMBL" id="TXK36963.1"/>
    </source>
</evidence>
<reference evidence="2 3" key="1">
    <citation type="submission" date="2019-08" db="EMBL/GenBank/DDBJ databases">
        <authorList>
            <person name="Shi S."/>
        </authorList>
    </citation>
    <scope>NUCLEOTIDE SEQUENCE [LARGE SCALE GENOMIC DNA]</scope>
    <source>
        <strain evidence="2 3">GY10130</strain>
    </source>
</reference>
<dbReference type="OrthoDB" id="9814194at2"/>